<sequence>MQFLSIRLLKDIILTTNSVQTESSRFTVFQLSVLCLYLCCAPLTRICCNCF</sequence>
<dbReference type="EMBL" id="GBXM01053055">
    <property type="protein sequence ID" value="JAH55522.1"/>
    <property type="molecule type" value="Transcribed_RNA"/>
</dbReference>
<organism evidence="1">
    <name type="scientific">Anguilla anguilla</name>
    <name type="common">European freshwater eel</name>
    <name type="synonym">Muraena anguilla</name>
    <dbReference type="NCBI Taxonomy" id="7936"/>
    <lineage>
        <taxon>Eukaryota</taxon>
        <taxon>Metazoa</taxon>
        <taxon>Chordata</taxon>
        <taxon>Craniata</taxon>
        <taxon>Vertebrata</taxon>
        <taxon>Euteleostomi</taxon>
        <taxon>Actinopterygii</taxon>
        <taxon>Neopterygii</taxon>
        <taxon>Teleostei</taxon>
        <taxon>Anguilliformes</taxon>
        <taxon>Anguillidae</taxon>
        <taxon>Anguilla</taxon>
    </lineage>
</organism>
<name>A0A0E9TPX1_ANGAN</name>
<proteinExistence type="predicted"/>
<reference evidence="1" key="2">
    <citation type="journal article" date="2015" name="Fish Shellfish Immunol.">
        <title>Early steps in the European eel (Anguilla anguilla)-Vibrio vulnificus interaction in the gills: Role of the RtxA13 toxin.</title>
        <authorList>
            <person name="Callol A."/>
            <person name="Pajuelo D."/>
            <person name="Ebbesson L."/>
            <person name="Teles M."/>
            <person name="MacKenzie S."/>
            <person name="Amaro C."/>
        </authorList>
    </citation>
    <scope>NUCLEOTIDE SEQUENCE</scope>
</reference>
<dbReference type="AlphaFoldDB" id="A0A0E9TPX1"/>
<reference evidence="1" key="1">
    <citation type="submission" date="2014-11" db="EMBL/GenBank/DDBJ databases">
        <authorList>
            <person name="Amaro Gonzalez C."/>
        </authorList>
    </citation>
    <scope>NUCLEOTIDE SEQUENCE</scope>
</reference>
<accession>A0A0E9TPX1</accession>
<protein>
    <submittedName>
        <fullName evidence="1">Uncharacterized protein</fullName>
    </submittedName>
</protein>
<evidence type="ECO:0000313" key="1">
    <source>
        <dbReference type="EMBL" id="JAH54763.1"/>
    </source>
</evidence>
<dbReference type="EMBL" id="GBXM01053814">
    <property type="protein sequence ID" value="JAH54763.1"/>
    <property type="molecule type" value="Transcribed_RNA"/>
</dbReference>